<organism evidence="2 3">
    <name type="scientific">Choristoneura rosaceana nucleopolyhedrovirus</name>
    <dbReference type="NCBI Taxonomy" id="58094"/>
    <lineage>
        <taxon>Viruses</taxon>
        <taxon>Viruses incertae sedis</taxon>
        <taxon>Naldaviricetes</taxon>
        <taxon>Lefavirales</taxon>
        <taxon>Baculoviridae</taxon>
        <taxon>Alphabaculovirus</taxon>
        <taxon>Alphabaculovirus chorosaceanae</taxon>
    </lineage>
</organism>
<protein>
    <submittedName>
        <fullName evidence="2">LEF-7</fullName>
    </submittedName>
</protein>
<dbReference type="OrthoDB" id="13986at10239"/>
<keyword evidence="3" id="KW-1185">Reference proteome</keyword>
<gene>
    <name evidence="2" type="primary">lef-7</name>
</gene>
<dbReference type="GeneID" id="16479753"/>
<evidence type="ECO:0000313" key="3">
    <source>
        <dbReference type="Proteomes" id="UP000208100"/>
    </source>
</evidence>
<name>S5MKT3_9ABAC</name>
<proteinExistence type="predicted"/>
<keyword evidence="1" id="KW-0812">Transmembrane</keyword>
<reference evidence="2 3" key="1">
    <citation type="journal article" date="2013" name="PLoS ONE">
        <title>Comparative Genome Sequence Analysis of Choristoneura occidentalis Freeman and C. rosaceana Harris (Lepidoptera: Tortricidae) Alphabaculoviruses.</title>
        <authorList>
            <person name="Thumbi D.K."/>
            <person name="Beliveau C."/>
            <person name="Cusson M."/>
            <person name="Lapointe R."/>
            <person name="Lucarotti C.J."/>
        </authorList>
    </citation>
    <scope>NUCLEOTIDE SEQUENCE [LARGE SCALE GENOMIC DNA]</scope>
    <source>
        <strain evidence="2">NB_1</strain>
    </source>
</reference>
<dbReference type="RefSeq" id="YP_008378387.1">
    <property type="nucleotide sequence ID" value="NC_021924.1"/>
</dbReference>
<dbReference type="KEGG" id="vg:16479753"/>
<keyword evidence="1" id="KW-0472">Membrane</keyword>
<keyword evidence="1" id="KW-1133">Transmembrane helix</keyword>
<sequence>MRQRRPRFSTTGVLVKRVLILDMRQRRPRFSTTGVLEKRVLILDMRQRRPRFSTTGVLEKRVLIFNMTHRRPRFSTTGVLEKRVLILDMRQRRPRFSTTGVLVKRVLILDMRQRRPRFSTTGVLEKRVLILDMRQRRPRFSTTGVLEKRVLILDMRQRRRPRFLTICVSFKIPCYVSGTGSALIFKHQLIENIVVVIMEPPNKRCKLCHQTFLALPHLPVEIVDRILTYLPFKLHVEVMGVSAATRRRALLRPDRFMYYFKYDPFVDDAFATHWAIEADDPARPYLGRLCRFECPLAAQQFFNEHVPRAVALCMFDAPRVGSENVLSRRWGWWRLARAVFNHEARCGYNWRLTRVCVDADDLWIEDDVVIFDSSMFEFDGQPDSTATVTINDVEIELIIYNGRVHRIYK</sequence>
<accession>S5MKT3</accession>
<evidence type="ECO:0000256" key="1">
    <source>
        <dbReference type="SAM" id="Phobius"/>
    </source>
</evidence>
<evidence type="ECO:0000313" key="2">
    <source>
        <dbReference type="EMBL" id="AGR57071.1"/>
    </source>
</evidence>
<dbReference type="EMBL" id="KC961304">
    <property type="protein sequence ID" value="AGR57071.1"/>
    <property type="molecule type" value="Genomic_DNA"/>
</dbReference>
<dbReference type="Proteomes" id="UP000208100">
    <property type="component" value="Segment"/>
</dbReference>
<feature type="transmembrane region" description="Helical" evidence="1">
    <location>
        <begin position="163"/>
        <end position="185"/>
    </location>
</feature>